<accession>A0A0H2XRC1</accession>
<name>A0A0H2XRC1_BURO1</name>
<sequence length="102" mass="10507">MPGNGGLGAAVFICPFFEPGRAGSRFPGAVPGCRPIARSTECRYSLRHDCISPLLPPSSRCAATRASFGAPAALTVLALRLKPRLLLSVASGGAISLRLTSV</sequence>
<reference evidence="1" key="1">
    <citation type="submission" date="2006-05" db="EMBL/GenBank/DDBJ databases">
        <title>Complete sequence of chromosome 1 of Burkholderia cenocepacia AU 1054.</title>
        <authorList>
            <consortium name="US DOE Joint Genome Institute"/>
            <person name="Copeland A."/>
            <person name="Lucas S."/>
            <person name="Lapidus A."/>
            <person name="Barry K."/>
            <person name="Detter J.C."/>
            <person name="Glavina del Rio T."/>
            <person name="Hammon N."/>
            <person name="Israni S."/>
            <person name="Dalin E."/>
            <person name="Tice H."/>
            <person name="Pitluck S."/>
            <person name="Chain P."/>
            <person name="Malfatti S."/>
            <person name="Shin M."/>
            <person name="Vergez L."/>
            <person name="Schmutz J."/>
            <person name="Larimer F."/>
            <person name="Land M."/>
            <person name="Hauser L."/>
            <person name="Kyrpides N."/>
            <person name="Lykidis A."/>
            <person name="LiPuma J.J."/>
            <person name="Konstantinidis K."/>
            <person name="Tiedje J.M."/>
            <person name="Richardson P."/>
        </authorList>
    </citation>
    <scope>NUCLEOTIDE SEQUENCE [LARGE SCALE GENOMIC DNA]</scope>
    <source>
        <strain evidence="1">AU 1054</strain>
    </source>
</reference>
<organism evidence="1">
    <name type="scientific">Burkholderia orbicola (strain AU 1054)</name>
    <dbReference type="NCBI Taxonomy" id="331271"/>
    <lineage>
        <taxon>Bacteria</taxon>
        <taxon>Pseudomonadati</taxon>
        <taxon>Pseudomonadota</taxon>
        <taxon>Betaproteobacteria</taxon>
        <taxon>Burkholderiales</taxon>
        <taxon>Burkholderiaceae</taxon>
        <taxon>Burkholderia</taxon>
        <taxon>Burkholderia cepacia complex</taxon>
        <taxon>Burkholderia orbicola</taxon>
    </lineage>
</organism>
<dbReference type="HOGENOM" id="CLU_2272064_0_0_4"/>
<dbReference type="EMBL" id="CP000378">
    <property type="protein sequence ID" value="ABF76553.1"/>
    <property type="molecule type" value="Genomic_DNA"/>
</dbReference>
<protein>
    <submittedName>
        <fullName evidence="1">Uncharacterized protein</fullName>
    </submittedName>
</protein>
<evidence type="ECO:0000313" key="1">
    <source>
        <dbReference type="EMBL" id="ABF76553.1"/>
    </source>
</evidence>
<dbReference type="AlphaFoldDB" id="A0A0H2XRC1"/>
<proteinExistence type="predicted"/>
<gene>
    <name evidence="1" type="ordered locus">Bcen_1649</name>
</gene>